<dbReference type="HOGENOM" id="CLU_2765268_0_0_1"/>
<gene>
    <name evidence="2" type="ORF">AMTR_s01770p00008690</name>
</gene>
<reference evidence="3" key="1">
    <citation type="journal article" date="2013" name="Science">
        <title>The Amborella genome and the evolution of flowering plants.</title>
        <authorList>
            <consortium name="Amborella Genome Project"/>
        </authorList>
    </citation>
    <scope>NUCLEOTIDE SEQUENCE [LARGE SCALE GENOMIC DNA]</scope>
</reference>
<protein>
    <submittedName>
        <fullName evidence="2">Uncharacterized protein</fullName>
    </submittedName>
</protein>
<evidence type="ECO:0000256" key="1">
    <source>
        <dbReference type="SAM" id="MobiDB-lite"/>
    </source>
</evidence>
<evidence type="ECO:0000313" key="3">
    <source>
        <dbReference type="Proteomes" id="UP000017836"/>
    </source>
</evidence>
<evidence type="ECO:0000313" key="2">
    <source>
        <dbReference type="EMBL" id="ERM98859.1"/>
    </source>
</evidence>
<dbReference type="Proteomes" id="UP000017836">
    <property type="component" value="Unassembled WGS sequence"/>
</dbReference>
<keyword evidence="3" id="KW-1185">Reference proteome</keyword>
<feature type="non-terminal residue" evidence="2">
    <location>
        <position position="70"/>
    </location>
</feature>
<organism evidence="2 3">
    <name type="scientific">Amborella trichopoda</name>
    <dbReference type="NCBI Taxonomy" id="13333"/>
    <lineage>
        <taxon>Eukaryota</taxon>
        <taxon>Viridiplantae</taxon>
        <taxon>Streptophyta</taxon>
        <taxon>Embryophyta</taxon>
        <taxon>Tracheophyta</taxon>
        <taxon>Spermatophyta</taxon>
        <taxon>Magnoliopsida</taxon>
        <taxon>Amborellales</taxon>
        <taxon>Amborellaceae</taxon>
        <taxon>Amborella</taxon>
    </lineage>
</organism>
<dbReference type="EMBL" id="KI395210">
    <property type="protein sequence ID" value="ERM98859.1"/>
    <property type="molecule type" value="Genomic_DNA"/>
</dbReference>
<feature type="region of interest" description="Disordered" evidence="1">
    <location>
        <begin position="48"/>
        <end position="70"/>
    </location>
</feature>
<proteinExistence type="predicted"/>
<dbReference type="Gramene" id="ERM98859">
    <property type="protein sequence ID" value="ERM98859"/>
    <property type="gene ID" value="AMTR_s01770p00008690"/>
</dbReference>
<dbReference type="AlphaFoldDB" id="U5CXM8"/>
<sequence length="70" mass="7580">MLLRLSGEIVERGRAVVVVSVEMMQASLRMAEKGVGLDKRERERGVMAKRSQVAAGVAREGGNGVRREGV</sequence>
<accession>U5CXM8</accession>
<name>U5CXM8_AMBTC</name>